<organism evidence="3 4">
    <name type="scientific">Hymenoscyphus albidus</name>
    <dbReference type="NCBI Taxonomy" id="595503"/>
    <lineage>
        <taxon>Eukaryota</taxon>
        <taxon>Fungi</taxon>
        <taxon>Dikarya</taxon>
        <taxon>Ascomycota</taxon>
        <taxon>Pezizomycotina</taxon>
        <taxon>Leotiomycetes</taxon>
        <taxon>Helotiales</taxon>
        <taxon>Helotiaceae</taxon>
        <taxon>Hymenoscyphus</taxon>
    </lineage>
</organism>
<dbReference type="Gene3D" id="1.20.225.20">
    <property type="entry name" value="Ub domain-containing protein, DC-UbP/UBTD2, N-terminal domain"/>
    <property type="match status" value="1"/>
</dbReference>
<dbReference type="InterPro" id="IPR032752">
    <property type="entry name" value="DC-UbP/UBTD2_N"/>
</dbReference>
<dbReference type="InterPro" id="IPR039869">
    <property type="entry name" value="UBTD1/2"/>
</dbReference>
<evidence type="ECO:0000259" key="2">
    <source>
        <dbReference type="PROSITE" id="PS50053"/>
    </source>
</evidence>
<dbReference type="PROSITE" id="PS50053">
    <property type="entry name" value="UBIQUITIN_2"/>
    <property type="match status" value="1"/>
</dbReference>
<evidence type="ECO:0000256" key="1">
    <source>
        <dbReference type="SAM" id="MobiDB-lite"/>
    </source>
</evidence>
<dbReference type="InterPro" id="IPR038169">
    <property type="entry name" value="DC-UbP/UBTD2_N_sf"/>
</dbReference>
<name>A0A9N9LUL6_9HELO</name>
<dbReference type="OrthoDB" id="1640476at2759"/>
<comment type="caution">
    <text evidence="3">The sequence shown here is derived from an EMBL/GenBank/DDBJ whole genome shotgun (WGS) entry which is preliminary data.</text>
</comment>
<sequence>MKPSARGCCLSHSTTSNSPYPPEPNSSSRGITSSQPQSHSALPRPSTHGSNHSTHHSTRHTQPLSTHINRPLKRHVWTCKTRLWTRSDIDRERTDFFDTRVSGRPEIWQTLRAALEILRGSEEGGADGEEAMATAQLILDAAGITLPTGDLANGAYDGFGGFYPMPEHIVADPTNMAHSPLLVPDDEDKDGESDEPDEEEILRRREEKGKAVVNDRDLISVTARLSDGAGQDIVVSVGKDDTVRFLARRLLEEAGLSHPKSIRIAYMGKILKDNQSLTAQGWNHQHIINALVFG</sequence>
<protein>
    <recommendedName>
        <fullName evidence="2">Ubiquitin-like domain-containing protein</fullName>
    </recommendedName>
</protein>
<feature type="region of interest" description="Disordered" evidence="1">
    <location>
        <begin position="176"/>
        <end position="203"/>
    </location>
</feature>
<feature type="region of interest" description="Disordered" evidence="1">
    <location>
        <begin position="1"/>
        <end position="69"/>
    </location>
</feature>
<keyword evidence="4" id="KW-1185">Reference proteome</keyword>
<evidence type="ECO:0000313" key="4">
    <source>
        <dbReference type="Proteomes" id="UP000701801"/>
    </source>
</evidence>
<accession>A0A9N9LUL6</accession>
<dbReference type="AlphaFoldDB" id="A0A9N9LUL6"/>
<dbReference type="InterPro" id="IPR000626">
    <property type="entry name" value="Ubiquitin-like_dom"/>
</dbReference>
<dbReference type="Pfam" id="PF16455">
    <property type="entry name" value="UBD"/>
    <property type="match status" value="1"/>
</dbReference>
<proteinExistence type="predicted"/>
<dbReference type="PANTHER" id="PTHR13609">
    <property type="entry name" value="UBIQUITIN DOMAIN CONTAINING 1 PROTEIN-RELATED"/>
    <property type="match status" value="1"/>
</dbReference>
<dbReference type="Proteomes" id="UP000701801">
    <property type="component" value="Unassembled WGS sequence"/>
</dbReference>
<dbReference type="SUPFAM" id="SSF54236">
    <property type="entry name" value="Ubiquitin-like"/>
    <property type="match status" value="1"/>
</dbReference>
<feature type="compositionally biased region" description="Polar residues" evidence="1">
    <location>
        <begin position="29"/>
        <end position="40"/>
    </location>
</feature>
<gene>
    <name evidence="3" type="ORF">HYALB_00013930</name>
</gene>
<dbReference type="InterPro" id="IPR029071">
    <property type="entry name" value="Ubiquitin-like_domsf"/>
</dbReference>
<feature type="domain" description="Ubiquitin-like" evidence="2">
    <location>
        <begin position="219"/>
        <end position="292"/>
    </location>
</feature>
<evidence type="ECO:0000313" key="3">
    <source>
        <dbReference type="EMBL" id="CAG8981545.1"/>
    </source>
</evidence>
<dbReference type="EMBL" id="CAJVRM010000488">
    <property type="protein sequence ID" value="CAG8981545.1"/>
    <property type="molecule type" value="Genomic_DNA"/>
</dbReference>
<reference evidence="3" key="1">
    <citation type="submission" date="2021-07" db="EMBL/GenBank/DDBJ databases">
        <authorList>
            <person name="Durling M."/>
        </authorList>
    </citation>
    <scope>NUCLEOTIDE SEQUENCE</scope>
</reference>
<feature type="compositionally biased region" description="Acidic residues" evidence="1">
    <location>
        <begin position="184"/>
        <end position="200"/>
    </location>
</feature>
<dbReference type="Gene3D" id="3.10.20.90">
    <property type="entry name" value="Phosphatidylinositol 3-kinase Catalytic Subunit, Chain A, domain 1"/>
    <property type="match status" value="1"/>
</dbReference>